<gene>
    <name evidence="8" type="ORF">FWJ32_10755</name>
</gene>
<dbReference type="CDD" id="cd16380">
    <property type="entry name" value="YitT_C"/>
    <property type="match status" value="1"/>
</dbReference>
<dbReference type="GO" id="GO:0005886">
    <property type="term" value="C:plasma membrane"/>
    <property type="evidence" value="ECO:0007669"/>
    <property type="project" value="UniProtKB-SubCell"/>
</dbReference>
<evidence type="ECO:0000256" key="4">
    <source>
        <dbReference type="ARBA" id="ARBA00022989"/>
    </source>
</evidence>
<accession>A0A5D8Q996</accession>
<feature type="transmembrane region" description="Helical" evidence="6">
    <location>
        <begin position="7"/>
        <end position="27"/>
    </location>
</feature>
<dbReference type="Pfam" id="PF02588">
    <property type="entry name" value="YitT_membrane"/>
    <property type="match status" value="1"/>
</dbReference>
<sequence>MVRKEIVDFTGITVGVVLMTVSLNMFLTPNDIAPGGISGLAIIVHSFTGWPVGMLTLAFNIPLFIISILLLGAKFGIKTFYATFLLGATIDLMSFLPVLTHDYLLAGVYGGILMGIGLGMVFKYNATTGGTDLAAAILKRFFPQVSIGMLLLIIDAVIIGLAGFVFSAEHALYALIADAIAIRVIDIIQEGANDNRAAYVISDLSDDIEAEILTKLGRGVTSFPGRGGYTGKERKVLFCVISKNEITQFKEIVKGVDPDAFVVIFQAHEIMGEGFEEI</sequence>
<dbReference type="RefSeq" id="WP_149545959.1">
    <property type="nucleotide sequence ID" value="NZ_VTPS01000018.1"/>
</dbReference>
<keyword evidence="2" id="KW-1003">Cell membrane</keyword>
<dbReference type="Gene3D" id="3.30.70.120">
    <property type="match status" value="1"/>
</dbReference>
<dbReference type="AlphaFoldDB" id="A0A5D8Q996"/>
<dbReference type="PANTHER" id="PTHR33545">
    <property type="entry name" value="UPF0750 MEMBRANE PROTEIN YITT-RELATED"/>
    <property type="match status" value="1"/>
</dbReference>
<dbReference type="Proteomes" id="UP000322976">
    <property type="component" value="Unassembled WGS sequence"/>
</dbReference>
<comment type="caution">
    <text evidence="8">The sequence shown here is derived from an EMBL/GenBank/DDBJ whole genome shotgun (WGS) entry which is preliminary data.</text>
</comment>
<comment type="subcellular location">
    <subcellularLocation>
        <location evidence="1">Cell membrane</location>
        <topology evidence="1">Multi-pass membrane protein</topology>
    </subcellularLocation>
</comment>
<keyword evidence="3 6" id="KW-0812">Transmembrane</keyword>
<evidence type="ECO:0000256" key="6">
    <source>
        <dbReference type="SAM" id="Phobius"/>
    </source>
</evidence>
<dbReference type="InterPro" id="IPR019264">
    <property type="entry name" value="DUF2179"/>
</dbReference>
<organism evidence="8 9">
    <name type="scientific">Calorimonas adulescens</name>
    <dbReference type="NCBI Taxonomy" id="2606906"/>
    <lineage>
        <taxon>Bacteria</taxon>
        <taxon>Bacillati</taxon>
        <taxon>Bacillota</taxon>
        <taxon>Clostridia</taxon>
        <taxon>Thermoanaerobacterales</taxon>
        <taxon>Thermoanaerobacteraceae</taxon>
        <taxon>Calorimonas</taxon>
    </lineage>
</organism>
<proteinExistence type="predicted"/>
<dbReference type="EMBL" id="VTPS01000018">
    <property type="protein sequence ID" value="TZE81091.1"/>
    <property type="molecule type" value="Genomic_DNA"/>
</dbReference>
<protein>
    <submittedName>
        <fullName evidence="8">YitT family protein</fullName>
    </submittedName>
</protein>
<evidence type="ECO:0000256" key="1">
    <source>
        <dbReference type="ARBA" id="ARBA00004651"/>
    </source>
</evidence>
<dbReference type="PANTHER" id="PTHR33545:SF5">
    <property type="entry name" value="UPF0750 MEMBRANE PROTEIN YITT"/>
    <property type="match status" value="1"/>
</dbReference>
<reference evidence="8 9" key="1">
    <citation type="submission" date="2019-08" db="EMBL/GenBank/DDBJ databases">
        <title>Calorimonas adulescens gen. nov., sp. nov., an anaerobic thermophilic bacterium from Sakhalin hot spring.</title>
        <authorList>
            <person name="Khomyakova M.A."/>
            <person name="Merkel A.Y."/>
            <person name="Novikov A."/>
            <person name="Bonch-Osmolovskaya E.A."/>
            <person name="Slobodkin A.I."/>
        </authorList>
    </citation>
    <scope>NUCLEOTIDE SEQUENCE [LARGE SCALE GENOMIC DNA]</scope>
    <source>
        <strain evidence="8 9">A05MB</strain>
    </source>
</reference>
<feature type="domain" description="DUF2179" evidence="7">
    <location>
        <begin position="218"/>
        <end position="272"/>
    </location>
</feature>
<feature type="transmembrane region" description="Helical" evidence="6">
    <location>
        <begin position="145"/>
        <end position="166"/>
    </location>
</feature>
<evidence type="ECO:0000256" key="3">
    <source>
        <dbReference type="ARBA" id="ARBA00022692"/>
    </source>
</evidence>
<dbReference type="Pfam" id="PF10035">
    <property type="entry name" value="DUF2179"/>
    <property type="match status" value="1"/>
</dbReference>
<evidence type="ECO:0000256" key="5">
    <source>
        <dbReference type="ARBA" id="ARBA00023136"/>
    </source>
</evidence>
<evidence type="ECO:0000313" key="8">
    <source>
        <dbReference type="EMBL" id="TZE81091.1"/>
    </source>
</evidence>
<feature type="transmembrane region" description="Helical" evidence="6">
    <location>
        <begin position="79"/>
        <end position="97"/>
    </location>
</feature>
<keyword evidence="4 6" id="KW-1133">Transmembrane helix</keyword>
<dbReference type="PIRSF" id="PIRSF006483">
    <property type="entry name" value="Membrane_protein_YitT"/>
    <property type="match status" value="1"/>
</dbReference>
<keyword evidence="9" id="KW-1185">Reference proteome</keyword>
<feature type="transmembrane region" description="Helical" evidence="6">
    <location>
        <begin position="103"/>
        <end position="124"/>
    </location>
</feature>
<evidence type="ECO:0000313" key="9">
    <source>
        <dbReference type="Proteomes" id="UP000322976"/>
    </source>
</evidence>
<keyword evidence="5 6" id="KW-0472">Membrane</keyword>
<evidence type="ECO:0000259" key="7">
    <source>
        <dbReference type="Pfam" id="PF10035"/>
    </source>
</evidence>
<dbReference type="InterPro" id="IPR051461">
    <property type="entry name" value="UPF0750_membrane"/>
</dbReference>
<feature type="transmembrane region" description="Helical" evidence="6">
    <location>
        <begin position="47"/>
        <end position="72"/>
    </location>
</feature>
<dbReference type="InterPro" id="IPR003740">
    <property type="entry name" value="YitT"/>
</dbReference>
<dbReference type="InterPro" id="IPR015867">
    <property type="entry name" value="N-reg_PII/ATP_PRibTrfase_C"/>
</dbReference>
<name>A0A5D8Q996_9THEO</name>
<evidence type="ECO:0000256" key="2">
    <source>
        <dbReference type="ARBA" id="ARBA00022475"/>
    </source>
</evidence>